<reference evidence="2" key="1">
    <citation type="submission" date="2020-06" db="EMBL/GenBank/DDBJ databases">
        <authorList>
            <person name="Li T."/>
            <person name="Hu X."/>
            <person name="Zhang T."/>
            <person name="Song X."/>
            <person name="Zhang H."/>
            <person name="Dai N."/>
            <person name="Sheng W."/>
            <person name="Hou X."/>
            <person name="Wei L."/>
        </authorList>
    </citation>
    <scope>NUCLEOTIDE SEQUENCE</scope>
    <source>
        <strain evidence="2">G02</strain>
        <tissue evidence="2">Leaf</tissue>
    </source>
</reference>
<name>A0AAW2R1Q9_SESRA</name>
<feature type="region of interest" description="Disordered" evidence="1">
    <location>
        <begin position="1"/>
        <end position="20"/>
    </location>
</feature>
<evidence type="ECO:0000256" key="1">
    <source>
        <dbReference type="SAM" id="MobiDB-lite"/>
    </source>
</evidence>
<accession>A0AAW2R1Q9</accession>
<organism evidence="2">
    <name type="scientific">Sesamum radiatum</name>
    <name type="common">Black benniseed</name>
    <dbReference type="NCBI Taxonomy" id="300843"/>
    <lineage>
        <taxon>Eukaryota</taxon>
        <taxon>Viridiplantae</taxon>
        <taxon>Streptophyta</taxon>
        <taxon>Embryophyta</taxon>
        <taxon>Tracheophyta</taxon>
        <taxon>Spermatophyta</taxon>
        <taxon>Magnoliopsida</taxon>
        <taxon>eudicotyledons</taxon>
        <taxon>Gunneridae</taxon>
        <taxon>Pentapetalae</taxon>
        <taxon>asterids</taxon>
        <taxon>lamiids</taxon>
        <taxon>Lamiales</taxon>
        <taxon>Pedaliaceae</taxon>
        <taxon>Sesamum</taxon>
    </lineage>
</organism>
<dbReference type="PANTHER" id="PTHR33240">
    <property type="entry name" value="OS08G0508500 PROTEIN"/>
    <property type="match status" value="1"/>
</dbReference>
<evidence type="ECO:0008006" key="3">
    <source>
        <dbReference type="Google" id="ProtNLM"/>
    </source>
</evidence>
<reference evidence="2" key="2">
    <citation type="journal article" date="2024" name="Plant">
        <title>Genomic evolution and insights into agronomic trait innovations of Sesamum species.</title>
        <authorList>
            <person name="Miao H."/>
            <person name="Wang L."/>
            <person name="Qu L."/>
            <person name="Liu H."/>
            <person name="Sun Y."/>
            <person name="Le M."/>
            <person name="Wang Q."/>
            <person name="Wei S."/>
            <person name="Zheng Y."/>
            <person name="Lin W."/>
            <person name="Duan Y."/>
            <person name="Cao H."/>
            <person name="Xiong S."/>
            <person name="Wang X."/>
            <person name="Wei L."/>
            <person name="Li C."/>
            <person name="Ma Q."/>
            <person name="Ju M."/>
            <person name="Zhao R."/>
            <person name="Li G."/>
            <person name="Mu C."/>
            <person name="Tian Q."/>
            <person name="Mei H."/>
            <person name="Zhang T."/>
            <person name="Gao T."/>
            <person name="Zhang H."/>
        </authorList>
    </citation>
    <scope>NUCLEOTIDE SEQUENCE</scope>
    <source>
        <strain evidence="2">G02</strain>
    </source>
</reference>
<gene>
    <name evidence="2" type="ORF">Sradi_3267500</name>
</gene>
<dbReference type="EMBL" id="JACGWJ010000014">
    <property type="protein sequence ID" value="KAL0373518.1"/>
    <property type="molecule type" value="Genomic_DNA"/>
</dbReference>
<dbReference type="PANTHER" id="PTHR33240:SF8">
    <property type="entry name" value="OS03G0439900 PROTEIN"/>
    <property type="match status" value="1"/>
</dbReference>
<dbReference type="AlphaFoldDB" id="A0AAW2R1Q9"/>
<protein>
    <recommendedName>
        <fullName evidence="3">Reverse transcriptase domain-containing protein</fullName>
    </recommendedName>
</protein>
<comment type="caution">
    <text evidence="2">The sequence shown here is derived from an EMBL/GenBank/DDBJ whole genome shotgun (WGS) entry which is preliminary data.</text>
</comment>
<evidence type="ECO:0000313" key="2">
    <source>
        <dbReference type="EMBL" id="KAL0373518.1"/>
    </source>
</evidence>
<sequence length="157" mass="17787">MPVEGKDLLSRPRSYKDGPRHPKLDKFCQFHNDYGHTTEECRHLKSKIDRLIQNGYLQEYVCWQKLMGNSKEERSGPRTPGNDPLVITALLANYAIERVFIDRGSSGDIFFGEAYDQMQLGDVSLEAVDTSPYGFTGEVVHPRVMISLPVTLEISPL</sequence>
<proteinExistence type="predicted"/>